<evidence type="ECO:0000313" key="1">
    <source>
        <dbReference type="EMBL" id="KKL15175.1"/>
    </source>
</evidence>
<name>A0A0F9B0J8_9ZZZZ</name>
<dbReference type="AlphaFoldDB" id="A0A0F9B0J8"/>
<organism evidence="1">
    <name type="scientific">marine sediment metagenome</name>
    <dbReference type="NCBI Taxonomy" id="412755"/>
    <lineage>
        <taxon>unclassified sequences</taxon>
        <taxon>metagenomes</taxon>
        <taxon>ecological metagenomes</taxon>
    </lineage>
</organism>
<feature type="non-terminal residue" evidence="1">
    <location>
        <position position="42"/>
    </location>
</feature>
<comment type="caution">
    <text evidence="1">The sequence shown here is derived from an EMBL/GenBank/DDBJ whole genome shotgun (WGS) entry which is preliminary data.</text>
</comment>
<accession>A0A0F9B0J8</accession>
<dbReference type="EMBL" id="LAZR01040163">
    <property type="protein sequence ID" value="KKL15175.1"/>
    <property type="molecule type" value="Genomic_DNA"/>
</dbReference>
<protein>
    <submittedName>
        <fullName evidence="1">Uncharacterized protein</fullName>
    </submittedName>
</protein>
<gene>
    <name evidence="1" type="ORF">LCGC14_2508250</name>
</gene>
<reference evidence="1" key="1">
    <citation type="journal article" date="2015" name="Nature">
        <title>Complex archaea that bridge the gap between prokaryotes and eukaryotes.</title>
        <authorList>
            <person name="Spang A."/>
            <person name="Saw J.H."/>
            <person name="Jorgensen S.L."/>
            <person name="Zaremba-Niedzwiedzka K."/>
            <person name="Martijn J."/>
            <person name="Lind A.E."/>
            <person name="van Eijk R."/>
            <person name="Schleper C."/>
            <person name="Guy L."/>
            <person name="Ettema T.J."/>
        </authorList>
    </citation>
    <scope>NUCLEOTIDE SEQUENCE</scope>
</reference>
<sequence length="42" mass="4923">MIDERSVTWHVRSCVPKLVYCLCLKPDQDEQGITQSAQFEMH</sequence>
<proteinExistence type="predicted"/>